<dbReference type="SUPFAM" id="SSF55469">
    <property type="entry name" value="FMN-dependent nitroreductase-like"/>
    <property type="match status" value="1"/>
</dbReference>
<evidence type="ECO:0000256" key="1">
    <source>
        <dbReference type="ARBA" id="ARBA00007118"/>
    </source>
</evidence>
<dbReference type="Proteomes" id="UP000176244">
    <property type="component" value="Unassembled WGS sequence"/>
</dbReference>
<dbReference type="Pfam" id="PF00881">
    <property type="entry name" value="Nitroreductase"/>
    <property type="match status" value="1"/>
</dbReference>
<evidence type="ECO:0000313" key="6">
    <source>
        <dbReference type="EMBL" id="UYO63269.1"/>
    </source>
</evidence>
<dbReference type="PANTHER" id="PTHR43673">
    <property type="entry name" value="NAD(P)H NITROREDUCTASE YDGI-RELATED"/>
    <property type="match status" value="1"/>
</dbReference>
<dbReference type="InterPro" id="IPR029479">
    <property type="entry name" value="Nitroreductase"/>
</dbReference>
<dbReference type="EMBL" id="VSLA01000025">
    <property type="protein sequence ID" value="TYC84497.1"/>
    <property type="molecule type" value="Genomic_DNA"/>
</dbReference>
<dbReference type="RefSeq" id="WP_070369607.1">
    <property type="nucleotide sequence ID" value="NZ_CABIIK010000009.1"/>
</dbReference>
<dbReference type="STRING" id="52694.ACWI_02370"/>
<sequence>MEFQEVVELRRSVRKYDPDKKVDEATLNQIFEAAILAPSWKNSQTARYYVIQSEETLARFKEACLPPFNAKNSADAPVLIVTTFVKNDSGFNPDGEPTNELGNGWGLYDLGLHNENLILKAIDLGLDTLVMGIRDADKIREMLSISQDETIVSVIALGYGTQEPKMPKRKTVAEIVKFF</sequence>
<keyword evidence="2 4" id="KW-0560">Oxidoreductase</keyword>
<dbReference type="OrthoDB" id="9812105at2"/>
<dbReference type="PANTHER" id="PTHR43673:SF10">
    <property type="entry name" value="NADH DEHYDROGENASE_NAD(P)H NITROREDUCTASE XCC3605-RELATED"/>
    <property type="match status" value="1"/>
</dbReference>
<accession>A0A1F2PNS7</accession>
<evidence type="ECO:0000313" key="9">
    <source>
        <dbReference type="Proteomes" id="UP001163550"/>
    </source>
</evidence>
<protein>
    <submittedName>
        <fullName evidence="4">Malonic semialdehyde reductase RutE</fullName>
        <ecNumber evidence="4">1.1.1.298</ecNumber>
    </submittedName>
    <submittedName>
        <fullName evidence="5 6">Nitroreductase</fullName>
    </submittedName>
</protein>
<organism evidence="4 7">
    <name type="scientific">Acetobacterium wieringae</name>
    <dbReference type="NCBI Taxonomy" id="52694"/>
    <lineage>
        <taxon>Bacteria</taxon>
        <taxon>Bacillati</taxon>
        <taxon>Bacillota</taxon>
        <taxon>Clostridia</taxon>
        <taxon>Eubacteriales</taxon>
        <taxon>Eubacteriaceae</taxon>
        <taxon>Acetobacterium</taxon>
    </lineage>
</organism>
<evidence type="ECO:0000313" key="8">
    <source>
        <dbReference type="Proteomes" id="UP000322619"/>
    </source>
</evidence>
<dbReference type="InterPro" id="IPR000415">
    <property type="entry name" value="Nitroreductase-like"/>
</dbReference>
<proteinExistence type="inferred from homology"/>
<comment type="similarity">
    <text evidence="1">Belongs to the nitroreductase family.</text>
</comment>
<reference evidence="4 7" key="1">
    <citation type="submission" date="2015-09" db="EMBL/GenBank/DDBJ databases">
        <title>Genome sequence of Acetobacterium wieringae DSM 1911.</title>
        <authorList>
            <person name="Poehlein A."/>
            <person name="Bengelsdorf F.R."/>
            <person name="Schiel-Bengelsdorf B."/>
            <person name="Duerre P."/>
            <person name="Daniel R."/>
        </authorList>
    </citation>
    <scope>NUCLEOTIDE SEQUENCE [LARGE SCALE GENOMIC DNA]</scope>
    <source>
        <strain evidence="4 7">DSM 1911</strain>
    </source>
</reference>
<keyword evidence="9" id="KW-1185">Reference proteome</keyword>
<dbReference type="EMBL" id="LKEU01000010">
    <property type="protein sequence ID" value="OFV72326.1"/>
    <property type="molecule type" value="Genomic_DNA"/>
</dbReference>
<evidence type="ECO:0000256" key="2">
    <source>
        <dbReference type="ARBA" id="ARBA00023002"/>
    </source>
</evidence>
<dbReference type="Proteomes" id="UP001163550">
    <property type="component" value="Chromosome"/>
</dbReference>
<dbReference type="EMBL" id="CP087994">
    <property type="protein sequence ID" value="UYO63269.1"/>
    <property type="molecule type" value="Genomic_DNA"/>
</dbReference>
<evidence type="ECO:0000259" key="3">
    <source>
        <dbReference type="Pfam" id="PF00881"/>
    </source>
</evidence>
<gene>
    <name evidence="4" type="primary">rutE</name>
    <name evidence="4" type="ORF">ACWI_02370</name>
    <name evidence="5" type="ORF">FXB42_12080</name>
    <name evidence="6" type="ORF">LNN31_02155</name>
</gene>
<dbReference type="Gene3D" id="3.40.109.10">
    <property type="entry name" value="NADH Oxidase"/>
    <property type="match status" value="2"/>
</dbReference>
<evidence type="ECO:0000313" key="5">
    <source>
        <dbReference type="EMBL" id="TYC84497.1"/>
    </source>
</evidence>
<reference evidence="5 8" key="2">
    <citation type="submission" date="2019-08" db="EMBL/GenBank/DDBJ databases">
        <title>Isolation and enrichment of carboxydotrophic bacteria from anaerobic sludge for the production of bio-based chemicals from syngas.</title>
        <authorList>
            <person name="Antares A.L."/>
            <person name="Moreira J."/>
            <person name="Diender M."/>
            <person name="Parshina S.N."/>
            <person name="Stams A.J.M."/>
            <person name="Alves M."/>
            <person name="Alves J.I."/>
            <person name="Sousa D.Z."/>
        </authorList>
    </citation>
    <scope>NUCLEOTIDE SEQUENCE [LARGE SCALE GENOMIC DNA]</scope>
    <source>
        <strain evidence="5 8">JM</strain>
    </source>
</reference>
<name>A0A1F2PNS7_9FIRM</name>
<feature type="domain" description="Nitroreductase" evidence="3">
    <location>
        <begin position="10"/>
        <end position="159"/>
    </location>
</feature>
<dbReference type="Proteomes" id="UP000322619">
    <property type="component" value="Unassembled WGS sequence"/>
</dbReference>
<reference evidence="6" key="3">
    <citation type="submission" date="2021-11" db="EMBL/GenBank/DDBJ databases">
        <title>Isoprene-degrading acetogen.</title>
        <authorList>
            <person name="Yang Y."/>
            <person name="Jin H."/>
            <person name="Yan J."/>
        </authorList>
    </citation>
    <scope>NUCLEOTIDE SEQUENCE</scope>
    <source>
        <strain evidence="6">Berkeley</strain>
    </source>
</reference>
<evidence type="ECO:0000313" key="4">
    <source>
        <dbReference type="EMBL" id="OFV72326.1"/>
    </source>
</evidence>
<evidence type="ECO:0000313" key="7">
    <source>
        <dbReference type="Proteomes" id="UP000176244"/>
    </source>
</evidence>
<dbReference type="GO" id="GO:0035527">
    <property type="term" value="F:3-hydroxypropionate dehydrogenase (NADP+) activity"/>
    <property type="evidence" value="ECO:0007669"/>
    <property type="project" value="UniProtKB-EC"/>
</dbReference>
<dbReference type="AlphaFoldDB" id="A0A1F2PNS7"/>
<dbReference type="EC" id="1.1.1.298" evidence="4"/>